<dbReference type="EMBL" id="CASHSV030000716">
    <property type="protein sequence ID" value="CAJ2673615.1"/>
    <property type="molecule type" value="Genomic_DNA"/>
</dbReference>
<evidence type="ECO:0000313" key="2">
    <source>
        <dbReference type="Proteomes" id="UP001177021"/>
    </source>
</evidence>
<keyword evidence="2" id="KW-1185">Reference proteome</keyword>
<sequence>MGKRIRDNKEVGMSNGINCHHTHPGRVWGILHIIKYHHWRHVKRRITPRRCSGGSHDASTSNDSEVDNVADPNTALSNVEENKLVHSTPHTKQSIKSRLKSLLHEDIYKKKGRHKRSSTCPAKPSQSQLNRVDSVHHLEVDPLSEMLLTVENPEPVIETFQNHLASGTLEVLSPVFSGSNKSINSNNTNNDKCVECGAMFSSEPLENHDDKIHHKHHNISIGDGLPEDKLMNAKIFTTDASPHLFKDFLDALEVINTNKDFLMKYINDPGSPLPFEIHTQQQSPNFQPRRANSISLPVYGSSSGTKDSEHMVDKLGKIQSQIQNLGDLNKPSTSSSHKVDEVHNSDQESVERDCKKNSTDLSQVQNQVKPRNFMDLRKKIKHIIEESKSEKRRITMDAIVDKIPGGNRFSENVRKLINHSQSKCHNREGKESGATSGYYGNRLSKSCSKNKSQLSSMRTSSLKESVDRYSQLYDTCFQHEAAASNNEVKYPKTESLKLKTEEKSSILKTPKSFQRFLSLPNLKSQLNQSGESSLQSSPKNLIRKSEDRTISSEEPSMQSSPQNSMRKTEDRTINTNDDFSKSQILSPTLSDHTNEESTVNDEQKQDHVKSGSESESESEAGSNVNDEIKSDKSIVFDGLGTLRGSESAASIGSNAMLVEANSTFSSEASFLDCTFELENLNGLEDQELKPVPADVELNNIFEQQEAKDENFLKFGYEIPSMEIDTNNEAAYNYVKKVLELSGFTSNESLGTWYSDNQPLDPSVYEELEGCLLLDPDCSGNCDEGGQCNHLLLFDIINEGLLEIFGRSYNYYPRPLSSLSYVHPLPNGGDNVLHKVWKLISWYLNSAPKEAYAYTSLDYYVGKDLAKNDGWMNLQFDSECVGLEIDDLIFDDLLEEIIYT</sequence>
<evidence type="ECO:0000313" key="1">
    <source>
        <dbReference type="EMBL" id="CAJ2673615.1"/>
    </source>
</evidence>
<dbReference type="Proteomes" id="UP001177021">
    <property type="component" value="Unassembled WGS sequence"/>
</dbReference>
<accession>A0ACB0LXK3</accession>
<protein>
    <submittedName>
        <fullName evidence="1">Uncharacterized protein</fullName>
    </submittedName>
</protein>
<organism evidence="1 2">
    <name type="scientific">Trifolium pratense</name>
    <name type="common">Red clover</name>
    <dbReference type="NCBI Taxonomy" id="57577"/>
    <lineage>
        <taxon>Eukaryota</taxon>
        <taxon>Viridiplantae</taxon>
        <taxon>Streptophyta</taxon>
        <taxon>Embryophyta</taxon>
        <taxon>Tracheophyta</taxon>
        <taxon>Spermatophyta</taxon>
        <taxon>Magnoliopsida</taxon>
        <taxon>eudicotyledons</taxon>
        <taxon>Gunneridae</taxon>
        <taxon>Pentapetalae</taxon>
        <taxon>rosids</taxon>
        <taxon>fabids</taxon>
        <taxon>Fabales</taxon>
        <taxon>Fabaceae</taxon>
        <taxon>Papilionoideae</taxon>
        <taxon>50 kb inversion clade</taxon>
        <taxon>NPAAA clade</taxon>
        <taxon>Hologalegina</taxon>
        <taxon>IRL clade</taxon>
        <taxon>Trifolieae</taxon>
        <taxon>Trifolium</taxon>
    </lineage>
</organism>
<proteinExistence type="predicted"/>
<name>A0ACB0LXK3_TRIPR</name>
<comment type="caution">
    <text evidence="1">The sequence shown here is derived from an EMBL/GenBank/DDBJ whole genome shotgun (WGS) entry which is preliminary data.</text>
</comment>
<gene>
    <name evidence="1" type="ORF">MILVUS5_LOCUS37047</name>
</gene>
<reference evidence="1" key="1">
    <citation type="submission" date="2023-10" db="EMBL/GenBank/DDBJ databases">
        <authorList>
            <person name="Rodriguez Cubillos JULIANA M."/>
            <person name="De Vega J."/>
        </authorList>
    </citation>
    <scope>NUCLEOTIDE SEQUENCE</scope>
</reference>